<evidence type="ECO:0000259" key="2">
    <source>
        <dbReference type="PROSITE" id="PS51259"/>
    </source>
</evidence>
<keyword evidence="4" id="KW-1185">Reference proteome</keyword>
<dbReference type="AlphaFoldDB" id="A0A371EAN9"/>
<organism evidence="3 4">
    <name type="scientific">Mucuna pruriens</name>
    <name type="common">Velvet bean</name>
    <name type="synonym">Dolichos pruriens</name>
    <dbReference type="NCBI Taxonomy" id="157652"/>
    <lineage>
        <taxon>Eukaryota</taxon>
        <taxon>Viridiplantae</taxon>
        <taxon>Streptophyta</taxon>
        <taxon>Embryophyta</taxon>
        <taxon>Tracheophyta</taxon>
        <taxon>Spermatophyta</taxon>
        <taxon>Magnoliopsida</taxon>
        <taxon>eudicotyledons</taxon>
        <taxon>Gunneridae</taxon>
        <taxon>Pentapetalae</taxon>
        <taxon>rosids</taxon>
        <taxon>fabids</taxon>
        <taxon>Fabales</taxon>
        <taxon>Fabaceae</taxon>
        <taxon>Papilionoideae</taxon>
        <taxon>50 kb inversion clade</taxon>
        <taxon>NPAAA clade</taxon>
        <taxon>indigoferoid/millettioid clade</taxon>
        <taxon>Phaseoleae</taxon>
        <taxon>Mucuna</taxon>
    </lineage>
</organism>
<gene>
    <name evidence="3" type="ORF">CR513_58511</name>
</gene>
<evidence type="ECO:0008006" key="5">
    <source>
        <dbReference type="Google" id="ProtNLM"/>
    </source>
</evidence>
<dbReference type="PANTHER" id="PTHR31280">
    <property type="entry name" value="PROTEIN UNC-13 HOMOLOG"/>
    <property type="match status" value="1"/>
</dbReference>
<feature type="domain" description="MHD1" evidence="1">
    <location>
        <begin position="89"/>
        <end position="232"/>
    </location>
</feature>
<evidence type="ECO:0000313" key="3">
    <source>
        <dbReference type="EMBL" id="RDX63093.1"/>
    </source>
</evidence>
<comment type="caution">
    <text evidence="3">The sequence shown here is derived from an EMBL/GenBank/DDBJ whole genome shotgun (WGS) entry which is preliminary data.</text>
</comment>
<protein>
    <recommendedName>
        <fullName evidence="5">MHD1 domain-containing protein</fullName>
    </recommendedName>
</protein>
<dbReference type="Proteomes" id="UP000257109">
    <property type="component" value="Unassembled WGS sequence"/>
</dbReference>
<dbReference type="EMBL" id="QJKJ01015091">
    <property type="protein sequence ID" value="RDX63093.1"/>
    <property type="molecule type" value="Genomic_DNA"/>
</dbReference>
<dbReference type="InterPro" id="IPR008528">
    <property type="entry name" value="unc-13_homologue"/>
</dbReference>
<feature type="non-terminal residue" evidence="3">
    <location>
        <position position="532"/>
    </location>
</feature>
<dbReference type="OrthoDB" id="2015333at2759"/>
<dbReference type="Pfam" id="PF25761">
    <property type="entry name" value="TPR_PATROL1"/>
    <property type="match status" value="1"/>
</dbReference>
<dbReference type="InterPro" id="IPR014772">
    <property type="entry name" value="Munc13_dom-2"/>
</dbReference>
<feature type="domain" description="MHD2" evidence="2">
    <location>
        <begin position="364"/>
        <end position="474"/>
    </location>
</feature>
<dbReference type="InterPro" id="IPR014770">
    <property type="entry name" value="Munc13_1"/>
</dbReference>
<dbReference type="PANTHER" id="PTHR31280:SF16">
    <property type="entry name" value="GLS PROTEIN (DUF810)"/>
    <property type="match status" value="1"/>
</dbReference>
<dbReference type="Gene3D" id="1.10.357.50">
    <property type="match status" value="1"/>
</dbReference>
<reference evidence="3" key="1">
    <citation type="submission" date="2018-05" db="EMBL/GenBank/DDBJ databases">
        <title>Draft genome of Mucuna pruriens seed.</title>
        <authorList>
            <person name="Nnadi N.E."/>
            <person name="Vos R."/>
            <person name="Hasami M.H."/>
            <person name="Devisetty U.K."/>
            <person name="Aguiy J.C."/>
        </authorList>
    </citation>
    <scope>NUCLEOTIDE SEQUENCE [LARGE SCALE GENOMIC DNA]</scope>
    <source>
        <strain evidence="3">JCA_2017</strain>
    </source>
</reference>
<name>A0A371EAN9_MUCPR</name>
<sequence>MNTLFQMKLEKLDPSKHPSRKQNKAFPILSVLARDIIELAVNEKAIFSPKLKRWHPLATGVAVATLHVCYGNELKKYVKGINELTPDAIEVLLAADKLEKDLVQIAVEDSVDSEDGGKSIIREMQPYEAEAVIASLVKSWINIRVDRLGEWVDRNLRQEVWNPQANKEGFAPSAAEVLRIIDDTLEAFFLLPIPMHADLLPELMSGLDKSLQQYILKAKAGCGSRSSFVPTLPALTRCSTRTKFNGVFRKKEKSQVIQRRRAPVGTRNADNSFDVTQMCVRINTMQRIRMELGVLEKRMVANLSSSKSTNEDDIATGVRLKFKLSASAAGEGIHQLCECIAYKIVFHDLNHVLWDGLYVGEAASTRIEYFLQELEQYLEIISSTVHDKVRTRVIVEVMQASFDGFLLVLLAGGPSRAFSLRDSVVIEEDFKFLTDLFWSNGDGLPSELIEKHSTTVRGVLPLFRADTEHIIQQFSQLTTEMYGSTAKSRLPLPPTADQWSATEPNTLLRVLCNRNDEAAAKFLKKNYNLPKK</sequence>
<dbReference type="PROSITE" id="PS51258">
    <property type="entry name" value="MHD1"/>
    <property type="match status" value="1"/>
</dbReference>
<evidence type="ECO:0000259" key="1">
    <source>
        <dbReference type="PROSITE" id="PS51258"/>
    </source>
</evidence>
<dbReference type="PROSITE" id="PS51259">
    <property type="entry name" value="MHD2"/>
    <property type="match status" value="1"/>
</dbReference>
<dbReference type="STRING" id="157652.A0A371EAN9"/>
<dbReference type="InterPro" id="IPR057984">
    <property type="entry name" value="PATROL1_C"/>
</dbReference>
<feature type="non-terminal residue" evidence="3">
    <location>
        <position position="1"/>
    </location>
</feature>
<proteinExistence type="predicted"/>
<accession>A0A371EAN9</accession>
<evidence type="ECO:0000313" key="4">
    <source>
        <dbReference type="Proteomes" id="UP000257109"/>
    </source>
</evidence>